<evidence type="ECO:0000313" key="3">
    <source>
        <dbReference type="Proteomes" id="UP001157006"/>
    </source>
</evidence>
<dbReference type="AlphaFoldDB" id="A0AAV0ZVZ2"/>
<feature type="compositionally biased region" description="Basic and acidic residues" evidence="1">
    <location>
        <begin position="77"/>
        <end position="91"/>
    </location>
</feature>
<name>A0AAV0ZVZ2_VICFA</name>
<feature type="region of interest" description="Disordered" evidence="1">
    <location>
        <begin position="69"/>
        <end position="113"/>
    </location>
</feature>
<gene>
    <name evidence="2" type="ORF">VFH_II234600</name>
</gene>
<sequence length="113" mass="12439">MHVEPMVNEDDPTFIENVGEPNEMGINSNAELNVEPHVRPSSAPYVEPHTDPASRKTIVDLHAFDTHVNDILDEDGDSSKDSRDENPRNEEPGVQGERNGEAGEVDDIPIANI</sequence>
<dbReference type="Proteomes" id="UP001157006">
    <property type="component" value="Chromosome 2"/>
</dbReference>
<evidence type="ECO:0000313" key="2">
    <source>
        <dbReference type="EMBL" id="CAI8600660.1"/>
    </source>
</evidence>
<reference evidence="2 3" key="1">
    <citation type="submission" date="2023-01" db="EMBL/GenBank/DDBJ databases">
        <authorList>
            <person name="Kreplak J."/>
        </authorList>
    </citation>
    <scope>NUCLEOTIDE SEQUENCE [LARGE SCALE GENOMIC DNA]</scope>
</reference>
<organism evidence="2 3">
    <name type="scientific">Vicia faba</name>
    <name type="common">Broad bean</name>
    <name type="synonym">Faba vulgaris</name>
    <dbReference type="NCBI Taxonomy" id="3906"/>
    <lineage>
        <taxon>Eukaryota</taxon>
        <taxon>Viridiplantae</taxon>
        <taxon>Streptophyta</taxon>
        <taxon>Embryophyta</taxon>
        <taxon>Tracheophyta</taxon>
        <taxon>Spermatophyta</taxon>
        <taxon>Magnoliopsida</taxon>
        <taxon>eudicotyledons</taxon>
        <taxon>Gunneridae</taxon>
        <taxon>Pentapetalae</taxon>
        <taxon>rosids</taxon>
        <taxon>fabids</taxon>
        <taxon>Fabales</taxon>
        <taxon>Fabaceae</taxon>
        <taxon>Papilionoideae</taxon>
        <taxon>50 kb inversion clade</taxon>
        <taxon>NPAAA clade</taxon>
        <taxon>Hologalegina</taxon>
        <taxon>IRL clade</taxon>
        <taxon>Fabeae</taxon>
        <taxon>Vicia</taxon>
    </lineage>
</organism>
<proteinExistence type="predicted"/>
<feature type="region of interest" description="Disordered" evidence="1">
    <location>
        <begin position="1"/>
        <end position="21"/>
    </location>
</feature>
<keyword evidence="3" id="KW-1185">Reference proteome</keyword>
<accession>A0AAV0ZVZ2</accession>
<dbReference type="EMBL" id="OX451737">
    <property type="protein sequence ID" value="CAI8600660.1"/>
    <property type="molecule type" value="Genomic_DNA"/>
</dbReference>
<evidence type="ECO:0000256" key="1">
    <source>
        <dbReference type="SAM" id="MobiDB-lite"/>
    </source>
</evidence>
<protein>
    <submittedName>
        <fullName evidence="2">Uncharacterized protein</fullName>
    </submittedName>
</protein>